<feature type="transmembrane region" description="Helical" evidence="9">
    <location>
        <begin position="257"/>
        <end position="283"/>
    </location>
</feature>
<feature type="transmembrane region" description="Helical" evidence="9">
    <location>
        <begin position="118"/>
        <end position="142"/>
    </location>
</feature>
<evidence type="ECO:0000256" key="2">
    <source>
        <dbReference type="ARBA" id="ARBA00008974"/>
    </source>
</evidence>
<evidence type="ECO:0000256" key="7">
    <source>
        <dbReference type="PIRNR" id="PIRNR002744"/>
    </source>
</evidence>
<dbReference type="PANTHER" id="PTHR31806">
    <property type="entry name" value="PURINE-CYTOSINE PERMEASE FCY2-RELATED"/>
    <property type="match status" value="1"/>
</dbReference>
<dbReference type="RefSeq" id="WP_200329931.1">
    <property type="nucleotide sequence ID" value="NZ_JAFEVO010000001.1"/>
</dbReference>
<keyword evidence="4 9" id="KW-0812">Transmembrane</keyword>
<feature type="transmembrane region" description="Helical" evidence="9">
    <location>
        <begin position="74"/>
        <end position="97"/>
    </location>
</feature>
<keyword evidence="3 7" id="KW-0813">Transport</keyword>
<organism evidence="10 11">
    <name type="scientific">Leucobacter manosquensis</name>
    <dbReference type="NCBI Taxonomy" id="2810611"/>
    <lineage>
        <taxon>Bacteria</taxon>
        <taxon>Bacillati</taxon>
        <taxon>Actinomycetota</taxon>
        <taxon>Actinomycetes</taxon>
        <taxon>Micrococcales</taxon>
        <taxon>Microbacteriaceae</taxon>
        <taxon>Leucobacter</taxon>
    </lineage>
</organism>
<reference evidence="10 11" key="1">
    <citation type="submission" date="2021-02" db="EMBL/GenBank/DDBJ databases">
        <title>Draft genome and description of Leucobacter sp nov strain Marseille-Q4368.</title>
        <authorList>
            <person name="Boxberger M."/>
            <person name="La Scola B."/>
        </authorList>
    </citation>
    <scope>NUCLEOTIDE SEQUENCE [LARGE SCALE GENOMIC DNA]</scope>
    <source>
        <strain evidence="10 11">Marseille-Q4368</strain>
    </source>
</reference>
<feature type="transmembrane region" description="Helical" evidence="9">
    <location>
        <begin position="371"/>
        <end position="392"/>
    </location>
</feature>
<evidence type="ECO:0000313" key="10">
    <source>
        <dbReference type="EMBL" id="MBS3183258.1"/>
    </source>
</evidence>
<protein>
    <submittedName>
        <fullName evidence="10">Cytosine permease</fullName>
    </submittedName>
</protein>
<dbReference type="PANTHER" id="PTHR31806:SF1">
    <property type="entry name" value="PURINE-CYTOSINE PERMEASE FCY2-RELATED"/>
    <property type="match status" value="1"/>
</dbReference>
<dbReference type="EMBL" id="JAFEVO010000001">
    <property type="protein sequence ID" value="MBS3183258.1"/>
    <property type="molecule type" value="Genomic_DNA"/>
</dbReference>
<evidence type="ECO:0000256" key="5">
    <source>
        <dbReference type="ARBA" id="ARBA00022989"/>
    </source>
</evidence>
<accession>A0ABS5M8B9</accession>
<comment type="caution">
    <text evidence="10">The sequence shown here is derived from an EMBL/GenBank/DDBJ whole genome shotgun (WGS) entry which is preliminary data.</text>
</comment>
<dbReference type="Pfam" id="PF02133">
    <property type="entry name" value="Transp_cyt_pur"/>
    <property type="match status" value="1"/>
</dbReference>
<feature type="transmembrane region" description="Helical" evidence="9">
    <location>
        <begin position="154"/>
        <end position="175"/>
    </location>
</feature>
<sequence length="481" mass="50411">MPKSPPTPPSSLPQQLDRASRPETRGIDLVPHAERHGRARDLFTVWAAPNISVLNFTIGATLTLVLGLEIWQALLVIVAAQLLWVLPGVVAISGPAAGTSGSVVQRAIYGIRGNKAVIAIYGWFISGVFLALNWVASSFMGAELLMRWGFPDHLAALILVSIAVSACTVLIAVFGHGLILRSYTWVTIGLLLVFVIVTACILPRVDFGYAQPEPLTGLALWSSITIGFAILASTPLSYSNSADLARYLPATTSPKRIIAATALGGALPSAVFVSVGALLGTTVSPDGASEGIEYVLFELLPGWLGPVFVLGVIVNTVALNGMTTYTASMAFQSIGVPIRRIPSAILIGALGTGLTIVLVLSTTLLGAVNLMLQFLIVISAPTMAVYVADIVLRQGRYDGLMLFDERPGGPFWYRGGFGMPGLLAVVSGGTAAALCISTDVWTGPIAVALGYLDLSVPAGMLVSAALYWVFAGRSIKRGANA</sequence>
<feature type="transmembrane region" description="Helical" evidence="9">
    <location>
        <begin position="344"/>
        <end position="365"/>
    </location>
</feature>
<comment type="similarity">
    <text evidence="2 7">Belongs to the purine-cytosine permease (2.A.39) family.</text>
</comment>
<feature type="compositionally biased region" description="Pro residues" evidence="8">
    <location>
        <begin position="1"/>
        <end position="11"/>
    </location>
</feature>
<feature type="transmembrane region" description="Helical" evidence="9">
    <location>
        <begin position="412"/>
        <end position="433"/>
    </location>
</feature>
<feature type="transmembrane region" description="Helical" evidence="9">
    <location>
        <begin position="182"/>
        <end position="205"/>
    </location>
</feature>
<feature type="region of interest" description="Disordered" evidence="8">
    <location>
        <begin position="1"/>
        <end position="24"/>
    </location>
</feature>
<feature type="transmembrane region" description="Helical" evidence="9">
    <location>
        <begin position="45"/>
        <end position="68"/>
    </location>
</feature>
<keyword evidence="6 7" id="KW-0472">Membrane</keyword>
<dbReference type="InterPro" id="IPR001248">
    <property type="entry name" value="Pur-cyt_permease"/>
</dbReference>
<evidence type="ECO:0000256" key="3">
    <source>
        <dbReference type="ARBA" id="ARBA00022448"/>
    </source>
</evidence>
<evidence type="ECO:0000256" key="4">
    <source>
        <dbReference type="ARBA" id="ARBA00022692"/>
    </source>
</evidence>
<evidence type="ECO:0000256" key="1">
    <source>
        <dbReference type="ARBA" id="ARBA00004141"/>
    </source>
</evidence>
<comment type="subcellular location">
    <subcellularLocation>
        <location evidence="1">Membrane</location>
        <topology evidence="1">Multi-pass membrane protein</topology>
    </subcellularLocation>
</comment>
<keyword evidence="11" id="KW-1185">Reference proteome</keyword>
<evidence type="ECO:0000256" key="9">
    <source>
        <dbReference type="SAM" id="Phobius"/>
    </source>
</evidence>
<evidence type="ECO:0000256" key="8">
    <source>
        <dbReference type="SAM" id="MobiDB-lite"/>
    </source>
</evidence>
<proteinExistence type="inferred from homology"/>
<feature type="transmembrane region" description="Helical" evidence="9">
    <location>
        <begin position="217"/>
        <end position="236"/>
    </location>
</feature>
<feature type="transmembrane region" description="Helical" evidence="9">
    <location>
        <begin position="303"/>
        <end position="323"/>
    </location>
</feature>
<name>A0ABS5M8B9_9MICO</name>
<gene>
    <name evidence="10" type="ORF">JSQ98_13795</name>
</gene>
<dbReference type="Proteomes" id="UP000811492">
    <property type="component" value="Unassembled WGS sequence"/>
</dbReference>
<dbReference type="PIRSF" id="PIRSF002744">
    <property type="entry name" value="Pur-cyt_permease"/>
    <property type="match status" value="1"/>
</dbReference>
<evidence type="ECO:0000313" key="11">
    <source>
        <dbReference type="Proteomes" id="UP000811492"/>
    </source>
</evidence>
<dbReference type="InterPro" id="IPR026030">
    <property type="entry name" value="Pur-cyt_permease_Fcy2/21/22"/>
</dbReference>
<keyword evidence="5 9" id="KW-1133">Transmembrane helix</keyword>
<evidence type="ECO:0000256" key="6">
    <source>
        <dbReference type="ARBA" id="ARBA00023136"/>
    </source>
</evidence>
<dbReference type="Gene3D" id="1.10.4160.10">
    <property type="entry name" value="Hydantoin permease"/>
    <property type="match status" value="1"/>
</dbReference>
<feature type="transmembrane region" description="Helical" evidence="9">
    <location>
        <begin position="445"/>
        <end position="470"/>
    </location>
</feature>